<keyword evidence="2" id="KW-0238">DNA-binding</keyword>
<dbReference type="SUPFAM" id="SSF46785">
    <property type="entry name" value="Winged helix' DNA-binding domain"/>
    <property type="match status" value="1"/>
</dbReference>
<dbReference type="InterPro" id="IPR018490">
    <property type="entry name" value="cNMP-bd_dom_sf"/>
</dbReference>
<dbReference type="Pfam" id="PF00027">
    <property type="entry name" value="cNMP_binding"/>
    <property type="match status" value="1"/>
</dbReference>
<evidence type="ECO:0000256" key="2">
    <source>
        <dbReference type="ARBA" id="ARBA00023125"/>
    </source>
</evidence>
<keyword evidence="3" id="KW-0804">Transcription</keyword>
<feature type="domain" description="Cyclic nucleotide-binding" evidence="4">
    <location>
        <begin position="20"/>
        <end position="138"/>
    </location>
</feature>
<dbReference type="SMART" id="SM00100">
    <property type="entry name" value="cNMP"/>
    <property type="match status" value="1"/>
</dbReference>
<dbReference type="SUPFAM" id="SSF51206">
    <property type="entry name" value="cAMP-binding domain-like"/>
    <property type="match status" value="1"/>
</dbReference>
<dbReference type="SMART" id="SM00419">
    <property type="entry name" value="HTH_CRP"/>
    <property type="match status" value="1"/>
</dbReference>
<evidence type="ECO:0000256" key="1">
    <source>
        <dbReference type="ARBA" id="ARBA00023015"/>
    </source>
</evidence>
<sequence>MGQGGTKMITHRSDLNANYLLNALPRGEWESLAQHIELVRLRAGELLTDSGQRIVHVYFPTTSVVSLLSLLEDGATVEIAAVGNEGLVGVPVVTGGDTMPCRVEVRSPGLAYRIPARLLRAELPRTPTLQRVTLLYVQAMLTQIAQTAACNRHHSLNKQLCRWLLLAVDRLSSNELVITQQVIANMLGVRREGVTEAAGKLEDLGLIHHSRGHITVLDRCGLEKHSCECYKLVKREYDRLLPALAHA</sequence>
<keyword evidence="1" id="KW-0805">Transcription regulation</keyword>
<protein>
    <recommendedName>
        <fullName evidence="8">Crp/Fnr family transcriptional regulator</fullName>
    </recommendedName>
</protein>
<dbReference type="PANTHER" id="PTHR24567:SF74">
    <property type="entry name" value="HTH-TYPE TRANSCRIPTIONAL REGULATOR ARCR"/>
    <property type="match status" value="1"/>
</dbReference>
<dbReference type="InterPro" id="IPR036390">
    <property type="entry name" value="WH_DNA-bd_sf"/>
</dbReference>
<dbReference type="InterPro" id="IPR000595">
    <property type="entry name" value="cNMP-bd_dom"/>
</dbReference>
<name>A0ABN7YXQ8_9BURK</name>
<feature type="domain" description="HTH crp-type" evidence="5">
    <location>
        <begin position="171"/>
        <end position="218"/>
    </location>
</feature>
<dbReference type="Pfam" id="PF13545">
    <property type="entry name" value="HTH_Crp_2"/>
    <property type="match status" value="1"/>
</dbReference>
<dbReference type="InterPro" id="IPR012318">
    <property type="entry name" value="HTH_CRP"/>
</dbReference>
<dbReference type="Proteomes" id="UP000727654">
    <property type="component" value="Unassembled WGS sequence"/>
</dbReference>
<evidence type="ECO:0000256" key="3">
    <source>
        <dbReference type="ARBA" id="ARBA00023163"/>
    </source>
</evidence>
<comment type="caution">
    <text evidence="6">The sequence shown here is derived from an EMBL/GenBank/DDBJ whole genome shotgun (WGS) entry which is preliminary data.</text>
</comment>
<dbReference type="Gene3D" id="2.60.120.10">
    <property type="entry name" value="Jelly Rolls"/>
    <property type="match status" value="1"/>
</dbReference>
<dbReference type="EMBL" id="CAJZAI010000008">
    <property type="protein sequence ID" value="CAG9177195.1"/>
    <property type="molecule type" value="Genomic_DNA"/>
</dbReference>
<evidence type="ECO:0000313" key="7">
    <source>
        <dbReference type="Proteomes" id="UP000727654"/>
    </source>
</evidence>
<dbReference type="InterPro" id="IPR050397">
    <property type="entry name" value="Env_Response_Regulators"/>
</dbReference>
<evidence type="ECO:0000259" key="5">
    <source>
        <dbReference type="SMART" id="SM00419"/>
    </source>
</evidence>
<keyword evidence="7" id="KW-1185">Reference proteome</keyword>
<proteinExistence type="predicted"/>
<dbReference type="CDD" id="cd00038">
    <property type="entry name" value="CAP_ED"/>
    <property type="match status" value="1"/>
</dbReference>
<organism evidence="6 7">
    <name type="scientific">Cupriavidus laharis</name>
    <dbReference type="NCBI Taxonomy" id="151654"/>
    <lineage>
        <taxon>Bacteria</taxon>
        <taxon>Pseudomonadati</taxon>
        <taxon>Pseudomonadota</taxon>
        <taxon>Betaproteobacteria</taxon>
        <taxon>Burkholderiales</taxon>
        <taxon>Burkholderiaceae</taxon>
        <taxon>Cupriavidus</taxon>
    </lineage>
</organism>
<evidence type="ECO:0000313" key="6">
    <source>
        <dbReference type="EMBL" id="CAG9177195.1"/>
    </source>
</evidence>
<accession>A0ABN7YXQ8</accession>
<dbReference type="PANTHER" id="PTHR24567">
    <property type="entry name" value="CRP FAMILY TRANSCRIPTIONAL REGULATORY PROTEIN"/>
    <property type="match status" value="1"/>
</dbReference>
<dbReference type="InterPro" id="IPR014710">
    <property type="entry name" value="RmlC-like_jellyroll"/>
</dbReference>
<evidence type="ECO:0008006" key="8">
    <source>
        <dbReference type="Google" id="ProtNLM"/>
    </source>
</evidence>
<reference evidence="6 7" key="1">
    <citation type="submission" date="2021-08" db="EMBL/GenBank/DDBJ databases">
        <authorList>
            <person name="Peeters C."/>
        </authorList>
    </citation>
    <scope>NUCLEOTIDE SEQUENCE [LARGE SCALE GENOMIC DNA]</scope>
    <source>
        <strain evidence="6 7">LMG 23992</strain>
    </source>
</reference>
<gene>
    <name evidence="6" type="ORF">LMG23992_03438</name>
</gene>
<evidence type="ECO:0000259" key="4">
    <source>
        <dbReference type="SMART" id="SM00100"/>
    </source>
</evidence>